<sequence length="637" mass="68247">MKCNFCGEKLKDGANFCEFCGKEQEAIGGAAEPEEKGTADMIDALPELHDELDRIAEMREKSKHRKRRVLVSVILIVACAAGVWFGMNYLKDQKKPVQPVSGEVSSAPATSGVAGEVKETLLGSGFTQVKILDGATAEDAIHSVKDQLGITDANTSFVMKSKTAVGNDTYYRFSQTCGGLKVYGGEVVLAAAQNGTPIALNGRVVETDGLDLNAALDAGGASNAVSEYVNKLSGDYRITEGANVTVAEKVVCNFEGKTYLAYVSNVSGYNEKGEYVAYDAFVDADVGSGIYVCATSSYENGGEEAALPETDSAEVPADVNSVPSSAAESAMTMFTVNDKFNWNDKTKTSALEEIRREDIDAGNMSAYVAGTKASVDRAYAYFKDSFGYAGLNGKNGNFKVYLNSNEYLKDKLPPEKALYSGDVLMFIREDLTSGELDVNVAAHEFAHGVMYHIAQFDGTRNFSENAAVAEGLADVFGELCEAHFAGGTADWIHGSRNLAAPESGFVTKLSGAAEMKDIAECYRYSTVVSHAVYQMNANGVDTGALGELCFRSLCLMTKGASFSQWRTVSELAARNMTDAGRLTEEQFAAVCAALDNTGIKGQRLYARQVDEIGGEEELEPPESETAPADDVRDKVIE</sequence>
<dbReference type="Pfam" id="PF01447">
    <property type="entry name" value="Peptidase_M4"/>
    <property type="match status" value="1"/>
</dbReference>
<keyword evidence="4" id="KW-0378">Hydrolase</keyword>
<dbReference type="InterPro" id="IPR027268">
    <property type="entry name" value="Peptidase_M4/M1_CTD_sf"/>
</dbReference>
<keyword evidence="2" id="KW-0479">Metal-binding</keyword>
<dbReference type="InterPro" id="IPR011096">
    <property type="entry name" value="FTP_domain"/>
</dbReference>
<gene>
    <name evidence="11" type="ORF">H8698_04570</name>
</gene>
<reference evidence="11" key="1">
    <citation type="submission" date="2020-08" db="EMBL/GenBank/DDBJ databases">
        <title>Genome public.</title>
        <authorList>
            <person name="Liu C."/>
            <person name="Sun Q."/>
        </authorList>
    </citation>
    <scope>NUCLEOTIDE SEQUENCE</scope>
    <source>
        <strain evidence="11">H8</strain>
    </source>
</reference>
<dbReference type="Gene3D" id="1.10.390.10">
    <property type="entry name" value="Neutral Protease Domain 2"/>
    <property type="match status" value="1"/>
</dbReference>
<keyword evidence="6" id="KW-0482">Metalloprotease</keyword>
<dbReference type="Pfam" id="PF07504">
    <property type="entry name" value="FTP"/>
    <property type="match status" value="1"/>
</dbReference>
<keyword evidence="3" id="KW-0732">Signal</keyword>
<evidence type="ECO:0000256" key="5">
    <source>
        <dbReference type="ARBA" id="ARBA00022833"/>
    </source>
</evidence>
<keyword evidence="8" id="KW-0472">Membrane</keyword>
<feature type="domain" description="Peptidase M4" evidence="9">
    <location>
        <begin position="371"/>
        <end position="450"/>
    </location>
</feature>
<dbReference type="GO" id="GO:0004222">
    <property type="term" value="F:metalloendopeptidase activity"/>
    <property type="evidence" value="ECO:0007669"/>
    <property type="project" value="InterPro"/>
</dbReference>
<evidence type="ECO:0000256" key="8">
    <source>
        <dbReference type="SAM" id="Phobius"/>
    </source>
</evidence>
<feature type="region of interest" description="Disordered" evidence="7">
    <location>
        <begin position="611"/>
        <end position="637"/>
    </location>
</feature>
<name>A0A926HYK9_9FIRM</name>
<feature type="domain" description="FTP" evidence="10">
    <location>
        <begin position="162"/>
        <end position="203"/>
    </location>
</feature>
<evidence type="ECO:0000256" key="1">
    <source>
        <dbReference type="ARBA" id="ARBA00022670"/>
    </source>
</evidence>
<dbReference type="PANTHER" id="PTHR33794:SF1">
    <property type="entry name" value="BACILLOLYSIN"/>
    <property type="match status" value="1"/>
</dbReference>
<dbReference type="AlphaFoldDB" id="A0A926HYK9"/>
<accession>A0A926HYK9</accession>
<evidence type="ECO:0000256" key="6">
    <source>
        <dbReference type="ARBA" id="ARBA00023049"/>
    </source>
</evidence>
<keyword evidence="1" id="KW-0645">Protease</keyword>
<evidence type="ECO:0000256" key="2">
    <source>
        <dbReference type="ARBA" id="ARBA00022723"/>
    </source>
</evidence>
<dbReference type="Proteomes" id="UP000611762">
    <property type="component" value="Unassembled WGS sequence"/>
</dbReference>
<dbReference type="EMBL" id="JACRSU010000001">
    <property type="protein sequence ID" value="MBC8540245.1"/>
    <property type="molecule type" value="Genomic_DNA"/>
</dbReference>
<organism evidence="11 12">
    <name type="scientific">Congzhengia minquanensis</name>
    <dbReference type="NCBI Taxonomy" id="2763657"/>
    <lineage>
        <taxon>Bacteria</taxon>
        <taxon>Bacillati</taxon>
        <taxon>Bacillota</taxon>
        <taxon>Clostridia</taxon>
        <taxon>Eubacteriales</taxon>
        <taxon>Oscillospiraceae</taxon>
        <taxon>Congzhengia</taxon>
    </lineage>
</organism>
<evidence type="ECO:0000256" key="3">
    <source>
        <dbReference type="ARBA" id="ARBA00022729"/>
    </source>
</evidence>
<evidence type="ECO:0000256" key="4">
    <source>
        <dbReference type="ARBA" id="ARBA00022801"/>
    </source>
</evidence>
<evidence type="ECO:0000256" key="7">
    <source>
        <dbReference type="SAM" id="MobiDB-lite"/>
    </source>
</evidence>
<proteinExistence type="predicted"/>
<dbReference type="Gene3D" id="3.10.170.10">
    <property type="match status" value="1"/>
</dbReference>
<keyword evidence="5" id="KW-0862">Zinc</keyword>
<keyword evidence="8" id="KW-1133">Transmembrane helix</keyword>
<dbReference type="GO" id="GO:0046872">
    <property type="term" value="F:metal ion binding"/>
    <property type="evidence" value="ECO:0007669"/>
    <property type="project" value="UniProtKB-KW"/>
</dbReference>
<dbReference type="SUPFAM" id="SSF55486">
    <property type="entry name" value="Metalloproteases ('zincins'), catalytic domain"/>
    <property type="match status" value="1"/>
</dbReference>
<evidence type="ECO:0000313" key="11">
    <source>
        <dbReference type="EMBL" id="MBC8540245.1"/>
    </source>
</evidence>
<dbReference type="InterPro" id="IPR050728">
    <property type="entry name" value="Zinc_Metalloprotease_M4"/>
</dbReference>
<protein>
    <recommendedName>
        <fullName evidence="13">Zinc-ribbon domain-containing protein</fullName>
    </recommendedName>
</protein>
<feature type="compositionally biased region" description="Acidic residues" evidence="7">
    <location>
        <begin position="612"/>
        <end position="622"/>
    </location>
</feature>
<dbReference type="InterPro" id="IPR013856">
    <property type="entry name" value="Peptidase_M4_domain"/>
</dbReference>
<evidence type="ECO:0000259" key="9">
    <source>
        <dbReference type="Pfam" id="PF01447"/>
    </source>
</evidence>
<dbReference type="Gene3D" id="3.10.450.490">
    <property type="match status" value="1"/>
</dbReference>
<evidence type="ECO:0008006" key="13">
    <source>
        <dbReference type="Google" id="ProtNLM"/>
    </source>
</evidence>
<comment type="caution">
    <text evidence="11">The sequence shown here is derived from an EMBL/GenBank/DDBJ whole genome shotgun (WGS) entry which is preliminary data.</text>
</comment>
<keyword evidence="12" id="KW-1185">Reference proteome</keyword>
<dbReference type="PANTHER" id="PTHR33794">
    <property type="entry name" value="BACILLOLYSIN"/>
    <property type="match status" value="1"/>
</dbReference>
<feature type="transmembrane region" description="Helical" evidence="8">
    <location>
        <begin position="69"/>
        <end position="90"/>
    </location>
</feature>
<keyword evidence="8" id="KW-0812">Transmembrane</keyword>
<dbReference type="RefSeq" id="WP_249311345.1">
    <property type="nucleotide sequence ID" value="NZ_JACRSU010000001.1"/>
</dbReference>
<evidence type="ECO:0000259" key="10">
    <source>
        <dbReference type="Pfam" id="PF07504"/>
    </source>
</evidence>
<evidence type="ECO:0000313" key="12">
    <source>
        <dbReference type="Proteomes" id="UP000611762"/>
    </source>
</evidence>
<dbReference type="GO" id="GO:0006508">
    <property type="term" value="P:proteolysis"/>
    <property type="evidence" value="ECO:0007669"/>
    <property type="project" value="UniProtKB-KW"/>
</dbReference>